<evidence type="ECO:0000256" key="2">
    <source>
        <dbReference type="SAM" id="MobiDB-lite"/>
    </source>
</evidence>
<keyword evidence="3" id="KW-1133">Transmembrane helix</keyword>
<evidence type="ECO:0000259" key="4">
    <source>
        <dbReference type="Pfam" id="PF00892"/>
    </source>
</evidence>
<dbReference type="PANTHER" id="PTHR22911">
    <property type="entry name" value="ACYL-MALONYL CONDENSING ENZYME-RELATED"/>
    <property type="match status" value="1"/>
</dbReference>
<feature type="transmembrane region" description="Helical" evidence="3">
    <location>
        <begin position="114"/>
        <end position="134"/>
    </location>
</feature>
<evidence type="ECO:0000256" key="1">
    <source>
        <dbReference type="ARBA" id="ARBA00007362"/>
    </source>
</evidence>
<feature type="transmembrane region" description="Helical" evidence="3">
    <location>
        <begin position="146"/>
        <end position="165"/>
    </location>
</feature>
<dbReference type="Pfam" id="PF00892">
    <property type="entry name" value="EamA"/>
    <property type="match status" value="2"/>
</dbReference>
<comment type="similarity">
    <text evidence="1">Belongs to the EamA transporter family.</text>
</comment>
<organism evidence="5 6">
    <name type="scientific">Streptodolium elevatio</name>
    <dbReference type="NCBI Taxonomy" id="3157996"/>
    <lineage>
        <taxon>Bacteria</taxon>
        <taxon>Bacillati</taxon>
        <taxon>Actinomycetota</taxon>
        <taxon>Actinomycetes</taxon>
        <taxon>Kitasatosporales</taxon>
        <taxon>Streptomycetaceae</taxon>
        <taxon>Streptodolium</taxon>
    </lineage>
</organism>
<dbReference type="RefSeq" id="WP_358363544.1">
    <property type="nucleotide sequence ID" value="NZ_JBEZFP010000175.1"/>
</dbReference>
<dbReference type="PANTHER" id="PTHR22911:SF137">
    <property type="entry name" value="SOLUTE CARRIER FAMILY 35 MEMBER G2-RELATED"/>
    <property type="match status" value="1"/>
</dbReference>
<keyword evidence="3" id="KW-0472">Membrane</keyword>
<feature type="transmembrane region" description="Helical" evidence="3">
    <location>
        <begin position="32"/>
        <end position="55"/>
    </location>
</feature>
<dbReference type="Gene3D" id="1.10.3730.20">
    <property type="match status" value="2"/>
</dbReference>
<feature type="transmembrane region" description="Helical" evidence="3">
    <location>
        <begin position="89"/>
        <end position="108"/>
    </location>
</feature>
<protein>
    <submittedName>
        <fullName evidence="5">EamA family transporter</fullName>
    </submittedName>
</protein>
<feature type="transmembrane region" description="Helical" evidence="3">
    <location>
        <begin position="322"/>
        <end position="343"/>
    </location>
</feature>
<evidence type="ECO:0000256" key="3">
    <source>
        <dbReference type="SAM" id="Phobius"/>
    </source>
</evidence>
<sequence>MTVTLALVTSVLWGFADFGAGLLARRLPAARVVVLSQTAACVVLGAVVLATGAVSEAGPRLWFAVAAGLVGPLALLCFYEALARGPMGVVSPLATAGVVIPVSVGLAVDGDRPGPLQYVGIAVAIAGIALAGGGKLGGGGAVQRQTLLLTAGAAVGFGSVFALIAEASASLTGLLLAQFVQRCVNVVVGGTVMVATERRRPKAGDATGEGGEGGAADAGGLRGRIPRPRSTRILAKVRPGGGGTPVLEPRVPGPARTAAPAAVRAAATAGVTVAAAPKAGSLAPRSGARAIPWALLPALTIVGVTDVAANGTYATAAQHGPVTVAAVLGSLYPVITALAAVVFLKERLLPPQAVGAGLALAGTVLLAAG</sequence>
<keyword evidence="6" id="KW-1185">Reference proteome</keyword>
<feature type="transmembrane region" description="Helical" evidence="3">
    <location>
        <begin position="171"/>
        <end position="195"/>
    </location>
</feature>
<name>A0ABV3DUK2_9ACTN</name>
<evidence type="ECO:0000313" key="5">
    <source>
        <dbReference type="EMBL" id="MEU8139442.1"/>
    </source>
</evidence>
<feature type="domain" description="EamA" evidence="4">
    <location>
        <begin position="3"/>
        <end position="131"/>
    </location>
</feature>
<proteinExistence type="inferred from homology"/>
<dbReference type="InterPro" id="IPR037185">
    <property type="entry name" value="EmrE-like"/>
</dbReference>
<feature type="domain" description="EamA" evidence="4">
    <location>
        <begin position="292"/>
        <end position="366"/>
    </location>
</feature>
<keyword evidence="3" id="KW-0812">Transmembrane</keyword>
<feature type="transmembrane region" description="Helical" evidence="3">
    <location>
        <begin position="61"/>
        <end position="82"/>
    </location>
</feature>
<feature type="transmembrane region" description="Helical" evidence="3">
    <location>
        <begin position="6"/>
        <end position="25"/>
    </location>
</feature>
<dbReference type="InterPro" id="IPR000620">
    <property type="entry name" value="EamA_dom"/>
</dbReference>
<comment type="caution">
    <text evidence="5">The sequence shown here is derived from an EMBL/GenBank/DDBJ whole genome shotgun (WGS) entry which is preliminary data.</text>
</comment>
<dbReference type="SUPFAM" id="SSF103481">
    <property type="entry name" value="Multidrug resistance efflux transporter EmrE"/>
    <property type="match status" value="2"/>
</dbReference>
<feature type="region of interest" description="Disordered" evidence="2">
    <location>
        <begin position="199"/>
        <end position="226"/>
    </location>
</feature>
<dbReference type="Proteomes" id="UP001551482">
    <property type="component" value="Unassembled WGS sequence"/>
</dbReference>
<feature type="compositionally biased region" description="Gly residues" evidence="2">
    <location>
        <begin position="207"/>
        <end position="222"/>
    </location>
</feature>
<accession>A0ABV3DUK2</accession>
<reference evidence="5 6" key="1">
    <citation type="submission" date="2024-06" db="EMBL/GenBank/DDBJ databases">
        <title>The Natural Products Discovery Center: Release of the First 8490 Sequenced Strains for Exploring Actinobacteria Biosynthetic Diversity.</title>
        <authorList>
            <person name="Kalkreuter E."/>
            <person name="Kautsar S.A."/>
            <person name="Yang D."/>
            <person name="Bader C.D."/>
            <person name="Teijaro C.N."/>
            <person name="Fluegel L."/>
            <person name="Davis C.M."/>
            <person name="Simpson J.R."/>
            <person name="Lauterbach L."/>
            <person name="Steele A.D."/>
            <person name="Gui C."/>
            <person name="Meng S."/>
            <person name="Li G."/>
            <person name="Viehrig K."/>
            <person name="Ye F."/>
            <person name="Su P."/>
            <person name="Kiefer A.F."/>
            <person name="Nichols A."/>
            <person name="Cepeda A.J."/>
            <person name="Yan W."/>
            <person name="Fan B."/>
            <person name="Jiang Y."/>
            <person name="Adhikari A."/>
            <person name="Zheng C.-J."/>
            <person name="Schuster L."/>
            <person name="Cowan T.M."/>
            <person name="Smanski M.J."/>
            <person name="Chevrette M.G."/>
            <person name="De Carvalho L.P.S."/>
            <person name="Shen B."/>
        </authorList>
    </citation>
    <scope>NUCLEOTIDE SEQUENCE [LARGE SCALE GENOMIC DNA]</scope>
    <source>
        <strain evidence="5 6">NPDC048946</strain>
    </source>
</reference>
<gene>
    <name evidence="5" type="ORF">AB0C36_38830</name>
</gene>
<evidence type="ECO:0000313" key="6">
    <source>
        <dbReference type="Proteomes" id="UP001551482"/>
    </source>
</evidence>
<dbReference type="EMBL" id="JBEZFP010000175">
    <property type="protein sequence ID" value="MEU8139442.1"/>
    <property type="molecule type" value="Genomic_DNA"/>
</dbReference>